<gene>
    <name evidence="1" type="ORF">PXEA_LOCUS3796</name>
</gene>
<keyword evidence="2" id="KW-1185">Reference proteome</keyword>
<dbReference type="EMBL" id="CAAALY010008757">
    <property type="protein sequence ID" value="VEL10356.1"/>
    <property type="molecule type" value="Genomic_DNA"/>
</dbReference>
<protein>
    <submittedName>
        <fullName evidence="1">Uncharacterized protein</fullName>
    </submittedName>
</protein>
<organism evidence="1 2">
    <name type="scientific">Protopolystoma xenopodis</name>
    <dbReference type="NCBI Taxonomy" id="117903"/>
    <lineage>
        <taxon>Eukaryota</taxon>
        <taxon>Metazoa</taxon>
        <taxon>Spiralia</taxon>
        <taxon>Lophotrochozoa</taxon>
        <taxon>Platyhelminthes</taxon>
        <taxon>Monogenea</taxon>
        <taxon>Polyopisthocotylea</taxon>
        <taxon>Polystomatidea</taxon>
        <taxon>Polystomatidae</taxon>
        <taxon>Protopolystoma</taxon>
    </lineage>
</organism>
<comment type="caution">
    <text evidence="1">The sequence shown here is derived from an EMBL/GenBank/DDBJ whole genome shotgun (WGS) entry which is preliminary data.</text>
</comment>
<evidence type="ECO:0000313" key="2">
    <source>
        <dbReference type="Proteomes" id="UP000784294"/>
    </source>
</evidence>
<reference evidence="1" key="1">
    <citation type="submission" date="2018-11" db="EMBL/GenBank/DDBJ databases">
        <authorList>
            <consortium name="Pathogen Informatics"/>
        </authorList>
    </citation>
    <scope>NUCLEOTIDE SEQUENCE</scope>
</reference>
<dbReference type="AlphaFoldDB" id="A0A3S4ZFS0"/>
<sequence length="201" mass="21654">LPGSFSDPGGNISAEGCELRADPSGLSTSVQRVNSCGQFVAEPAGSKAEMSQLNCPTECDGKELRSMTDDIANADQRKALKERWKVSGQKRGRPGKRTVAPADGIAALLAASGEEIRFLQTGLAIANSKLENYARLCDLFLDDATFLQINAGISFISFEKAVVNWQHWMSKKGRLRLGIVGLCKEDLGSPSPDTDDFLLSF</sequence>
<accession>A0A3S4ZFS0</accession>
<evidence type="ECO:0000313" key="1">
    <source>
        <dbReference type="EMBL" id="VEL10356.1"/>
    </source>
</evidence>
<proteinExistence type="predicted"/>
<dbReference type="Proteomes" id="UP000784294">
    <property type="component" value="Unassembled WGS sequence"/>
</dbReference>
<name>A0A3S4ZFS0_9PLAT</name>
<feature type="non-terminal residue" evidence="1">
    <location>
        <position position="1"/>
    </location>
</feature>